<keyword evidence="4" id="KW-0808">Transferase</keyword>
<comment type="catalytic activity">
    <reaction evidence="1">
        <text>ATP + protein L-histidine = ADP + protein N-phospho-L-histidine.</text>
        <dbReference type="EC" id="2.7.13.3"/>
    </reaction>
</comment>
<dbReference type="InterPro" id="IPR025847">
    <property type="entry name" value="MEDS_domain"/>
</dbReference>
<sequence length="562" mass="63178">MTILIKPTHTITPEVAFTSNTHVMNGAHILYVTSNQQEYINNAVSFIVAGIELGHATIFIDSLETVSLVKKALLKKGVDQQILDSVIFGDSEKNYHSTVELDVDRVVQTFSSFLRPIATSGTPIRNWGKPAWLENQCCLKEKFLDYELTVEDFVNEVHSVSVCAYDGNSISADLLLEMSKHHSYIMTDTEFTTSSFYDCERVSPSIGMEENYKETITNLQTMNNQYIHLIEQMPEAAFILLEGTIAYSNMAAHELLESENEPLIGKAIGDFFHPSLSEEEIKRKINLLHQKPSTPVEETFQSLHGKTIEVETFTFPFVFENCKESTMLLVRDIKDRKENQRLVVEAEKLGITGQLAASIAHEIRNPLTSIKGFMALAREGELKLDFISIIDKEIERIETIASELLVLGKPTSMKTVESNATTLLQNSFTLMQSQANMEGVLLEFLSTEEFLPIQCNEEQIKQVFINLIKNAIEATSNNGQILLKIYKQNNKACIEITDNGKGIPEQIQDKLGQPFYSTKENGTGLGLMICYNIIHQHGGTINFKSKENKGTTFNVQLPLIEQ</sequence>
<accession>W4QPM6</accession>
<keyword evidence="11" id="KW-1185">Reference proteome</keyword>
<dbReference type="RefSeq" id="WP_052012951.1">
    <property type="nucleotide sequence ID" value="NZ_BAUV01000005.1"/>
</dbReference>
<evidence type="ECO:0000256" key="2">
    <source>
        <dbReference type="ARBA" id="ARBA00012438"/>
    </source>
</evidence>
<dbReference type="InterPro" id="IPR005467">
    <property type="entry name" value="His_kinase_dom"/>
</dbReference>
<evidence type="ECO:0000313" key="11">
    <source>
        <dbReference type="Proteomes" id="UP000018896"/>
    </source>
</evidence>
<evidence type="ECO:0000256" key="8">
    <source>
        <dbReference type="ARBA" id="ARBA00023012"/>
    </source>
</evidence>
<dbReference type="CDD" id="cd00082">
    <property type="entry name" value="HisKA"/>
    <property type="match status" value="1"/>
</dbReference>
<dbReference type="InterPro" id="IPR003594">
    <property type="entry name" value="HATPase_dom"/>
</dbReference>
<evidence type="ECO:0000256" key="6">
    <source>
        <dbReference type="ARBA" id="ARBA00022777"/>
    </source>
</evidence>
<dbReference type="PANTHER" id="PTHR43065">
    <property type="entry name" value="SENSOR HISTIDINE KINASE"/>
    <property type="match status" value="1"/>
</dbReference>
<comment type="caution">
    <text evidence="10">The sequence shown here is derived from an EMBL/GenBank/DDBJ whole genome shotgun (WGS) entry which is preliminary data.</text>
</comment>
<evidence type="ECO:0000256" key="1">
    <source>
        <dbReference type="ARBA" id="ARBA00000085"/>
    </source>
</evidence>
<dbReference type="InterPro" id="IPR000014">
    <property type="entry name" value="PAS"/>
</dbReference>
<dbReference type="InterPro" id="IPR004358">
    <property type="entry name" value="Sig_transdc_His_kin-like_C"/>
</dbReference>
<evidence type="ECO:0000256" key="4">
    <source>
        <dbReference type="ARBA" id="ARBA00022679"/>
    </source>
</evidence>
<dbReference type="SUPFAM" id="SSF55785">
    <property type="entry name" value="PYP-like sensor domain (PAS domain)"/>
    <property type="match status" value="1"/>
</dbReference>
<dbReference type="SMART" id="SM00091">
    <property type="entry name" value="PAS"/>
    <property type="match status" value="1"/>
</dbReference>
<protein>
    <recommendedName>
        <fullName evidence="2">histidine kinase</fullName>
        <ecNumber evidence="2">2.7.13.3</ecNumber>
    </recommendedName>
</protein>
<dbReference type="eggNOG" id="COG3852">
    <property type="taxonomic scope" value="Bacteria"/>
</dbReference>
<dbReference type="PANTHER" id="PTHR43065:SF10">
    <property type="entry name" value="PEROXIDE STRESS-ACTIVATED HISTIDINE KINASE MAK3"/>
    <property type="match status" value="1"/>
</dbReference>
<dbReference type="SMART" id="SM00388">
    <property type="entry name" value="HisKA"/>
    <property type="match status" value="1"/>
</dbReference>
<dbReference type="CDD" id="cd00075">
    <property type="entry name" value="HATPase"/>
    <property type="match status" value="1"/>
</dbReference>
<keyword evidence="7" id="KW-0067">ATP-binding</keyword>
<dbReference type="OrthoDB" id="9815750at2"/>
<keyword evidence="3" id="KW-0597">Phosphoprotein</keyword>
<dbReference type="Gene3D" id="3.30.450.20">
    <property type="entry name" value="PAS domain"/>
    <property type="match status" value="1"/>
</dbReference>
<evidence type="ECO:0000259" key="9">
    <source>
        <dbReference type="PROSITE" id="PS50109"/>
    </source>
</evidence>
<dbReference type="AlphaFoldDB" id="W4QPM6"/>
<dbReference type="CDD" id="cd00130">
    <property type="entry name" value="PAS"/>
    <property type="match status" value="1"/>
</dbReference>
<proteinExistence type="predicted"/>
<keyword evidence="8" id="KW-0902">Two-component regulatory system</keyword>
<dbReference type="PRINTS" id="PR00344">
    <property type="entry name" value="BCTRLSENSOR"/>
</dbReference>
<dbReference type="EMBL" id="BAUV01000005">
    <property type="protein sequence ID" value="GAE34016.1"/>
    <property type="molecule type" value="Genomic_DNA"/>
</dbReference>
<dbReference type="Gene3D" id="1.10.287.130">
    <property type="match status" value="1"/>
</dbReference>
<evidence type="ECO:0000256" key="3">
    <source>
        <dbReference type="ARBA" id="ARBA00022553"/>
    </source>
</evidence>
<name>W4QPM6_HALA3</name>
<dbReference type="Pfam" id="PF14417">
    <property type="entry name" value="MEDS"/>
    <property type="match status" value="1"/>
</dbReference>
<evidence type="ECO:0000256" key="7">
    <source>
        <dbReference type="ARBA" id="ARBA00022840"/>
    </source>
</evidence>
<dbReference type="EC" id="2.7.13.3" evidence="2"/>
<dbReference type="NCBIfam" id="TIGR00229">
    <property type="entry name" value="sensory_box"/>
    <property type="match status" value="1"/>
</dbReference>
<dbReference type="InterPro" id="IPR036097">
    <property type="entry name" value="HisK_dim/P_sf"/>
</dbReference>
<keyword evidence="6" id="KW-0418">Kinase</keyword>
<dbReference type="InterPro" id="IPR036890">
    <property type="entry name" value="HATPase_C_sf"/>
</dbReference>
<dbReference type="PROSITE" id="PS50109">
    <property type="entry name" value="HIS_KIN"/>
    <property type="match status" value="1"/>
</dbReference>
<feature type="domain" description="Histidine kinase" evidence="9">
    <location>
        <begin position="358"/>
        <end position="561"/>
    </location>
</feature>
<dbReference type="STRING" id="1236973.JCM9157_1046"/>
<dbReference type="SMART" id="SM00387">
    <property type="entry name" value="HATPase_c"/>
    <property type="match status" value="1"/>
</dbReference>
<dbReference type="Pfam" id="PF00989">
    <property type="entry name" value="PAS"/>
    <property type="match status" value="1"/>
</dbReference>
<dbReference type="GO" id="GO:0006355">
    <property type="term" value="P:regulation of DNA-templated transcription"/>
    <property type="evidence" value="ECO:0007669"/>
    <property type="project" value="InterPro"/>
</dbReference>
<gene>
    <name evidence="10" type="ORF">JCM9157_1046</name>
</gene>
<dbReference type="InterPro" id="IPR013767">
    <property type="entry name" value="PAS_fold"/>
</dbReference>
<reference evidence="10 11" key="1">
    <citation type="journal article" date="2014" name="Genome Announc.">
        <title>Draft Genome Sequences of Three Alkaliphilic Bacillus Strains, Bacillus wakoensis JCM 9140T, Bacillus akibai JCM 9157T, and Bacillus hemicellulosilyticus JCM 9152T.</title>
        <authorList>
            <person name="Yuki M."/>
            <person name="Oshima K."/>
            <person name="Suda W."/>
            <person name="Oshida Y."/>
            <person name="Kitamura K."/>
            <person name="Iida T."/>
            <person name="Hattori M."/>
            <person name="Ohkuma M."/>
        </authorList>
    </citation>
    <scope>NUCLEOTIDE SEQUENCE [LARGE SCALE GENOMIC DNA]</scope>
    <source>
        <strain evidence="10 11">JCM 9157</strain>
    </source>
</reference>
<evidence type="ECO:0000313" key="10">
    <source>
        <dbReference type="EMBL" id="GAE34016.1"/>
    </source>
</evidence>
<dbReference type="GO" id="GO:0000155">
    <property type="term" value="F:phosphorelay sensor kinase activity"/>
    <property type="evidence" value="ECO:0007669"/>
    <property type="project" value="InterPro"/>
</dbReference>
<dbReference type="SUPFAM" id="SSF55874">
    <property type="entry name" value="ATPase domain of HSP90 chaperone/DNA topoisomerase II/histidine kinase"/>
    <property type="match status" value="1"/>
</dbReference>
<organism evidence="10 11">
    <name type="scientific">Halalkalibacter akibai (strain ATCC 43226 / DSM 21942 / CIP 109018 / JCM 9157 / 1139)</name>
    <name type="common">Bacillus akibai</name>
    <dbReference type="NCBI Taxonomy" id="1236973"/>
    <lineage>
        <taxon>Bacteria</taxon>
        <taxon>Bacillati</taxon>
        <taxon>Bacillota</taxon>
        <taxon>Bacilli</taxon>
        <taxon>Bacillales</taxon>
        <taxon>Bacillaceae</taxon>
        <taxon>Halalkalibacter</taxon>
    </lineage>
</organism>
<dbReference type="Gene3D" id="3.30.565.10">
    <property type="entry name" value="Histidine kinase-like ATPase, C-terminal domain"/>
    <property type="match status" value="1"/>
</dbReference>
<dbReference type="InterPro" id="IPR003661">
    <property type="entry name" value="HisK_dim/P_dom"/>
</dbReference>
<dbReference type="GO" id="GO:0005524">
    <property type="term" value="F:ATP binding"/>
    <property type="evidence" value="ECO:0007669"/>
    <property type="project" value="UniProtKB-KW"/>
</dbReference>
<dbReference type="SUPFAM" id="SSF47384">
    <property type="entry name" value="Homodimeric domain of signal transducing histidine kinase"/>
    <property type="match status" value="1"/>
</dbReference>
<evidence type="ECO:0000256" key="5">
    <source>
        <dbReference type="ARBA" id="ARBA00022741"/>
    </source>
</evidence>
<dbReference type="Proteomes" id="UP000018896">
    <property type="component" value="Unassembled WGS sequence"/>
</dbReference>
<dbReference type="Pfam" id="PF02518">
    <property type="entry name" value="HATPase_c"/>
    <property type="match status" value="1"/>
</dbReference>
<keyword evidence="5" id="KW-0547">Nucleotide-binding</keyword>
<dbReference type="Pfam" id="PF00512">
    <property type="entry name" value="HisKA"/>
    <property type="match status" value="1"/>
</dbReference>
<dbReference type="InterPro" id="IPR035965">
    <property type="entry name" value="PAS-like_dom_sf"/>
</dbReference>